<protein>
    <submittedName>
        <fullName evidence="8">Membrane trafficking regulatory protein</fullName>
    </submittedName>
</protein>
<comment type="similarity">
    <text evidence="2">Belongs to the VAMP-associated protein (VAP) (TC 9.B.17) family.</text>
</comment>
<reference evidence="8 9" key="1">
    <citation type="submission" date="2024-01" db="EMBL/GenBank/DDBJ databases">
        <title>The complete chloroplast genome sequence of Lithospermum erythrorhizon: insights into the phylogenetic relationship among Boraginaceae species and the maternal lineages of purple gromwells.</title>
        <authorList>
            <person name="Okada T."/>
            <person name="Watanabe K."/>
        </authorList>
    </citation>
    <scope>NUCLEOTIDE SEQUENCE [LARGE SCALE GENOMIC DNA]</scope>
</reference>
<evidence type="ECO:0000313" key="9">
    <source>
        <dbReference type="Proteomes" id="UP001454036"/>
    </source>
</evidence>
<evidence type="ECO:0000256" key="3">
    <source>
        <dbReference type="ARBA" id="ARBA00022692"/>
    </source>
</evidence>
<gene>
    <name evidence="8" type="ORF">LIER_05074</name>
</gene>
<dbReference type="InterPro" id="IPR016763">
    <property type="entry name" value="VAP"/>
</dbReference>
<name>A0AAV3NZN5_LITER</name>
<evidence type="ECO:0000256" key="5">
    <source>
        <dbReference type="ARBA" id="ARBA00023136"/>
    </source>
</evidence>
<keyword evidence="4 6" id="KW-1133">Transmembrane helix</keyword>
<dbReference type="PANTHER" id="PTHR10809">
    <property type="entry name" value="VESICLE-ASSOCIATED MEMBRANE PROTEIN-ASSOCIATED PROTEIN"/>
    <property type="match status" value="1"/>
</dbReference>
<keyword evidence="5 6" id="KW-0472">Membrane</keyword>
<dbReference type="PANTHER" id="PTHR10809:SF6">
    <property type="entry name" value="AT11025P-RELATED"/>
    <property type="match status" value="1"/>
</dbReference>
<dbReference type="Pfam" id="PF00635">
    <property type="entry name" value="Motile_Sperm"/>
    <property type="match status" value="1"/>
</dbReference>
<sequence>MQGSTRLLTVEPHEIKFPYEVGKEASCSVRLSNNTTKKVAFKVQTSDPSKYFGKPTVGLILPRQTCEVIVKMVAPRVFPTAEMKCEDTFVIQSLVPRPRANSNDITSNMFREAEPYVEEHELRVAYLIPSEAYQMEDYFNSYIREELLGRGSNIGRWVVYGLLALVFFALIQKTISVIWSLLIVLVVKAVLKVVSDSVEDWIVKAFVQVIVHFVRFIFDYVE</sequence>
<comment type="caution">
    <text evidence="8">The sequence shown here is derived from an EMBL/GenBank/DDBJ whole genome shotgun (WGS) entry which is preliminary data.</text>
</comment>
<keyword evidence="9" id="KW-1185">Reference proteome</keyword>
<comment type="subcellular location">
    <subcellularLocation>
        <location evidence="1">Membrane</location>
        <topology evidence="1">Single-pass type IV membrane protein</topology>
    </subcellularLocation>
</comment>
<dbReference type="GO" id="GO:0090158">
    <property type="term" value="P:endoplasmic reticulum membrane organization"/>
    <property type="evidence" value="ECO:0007669"/>
    <property type="project" value="TreeGrafter"/>
</dbReference>
<evidence type="ECO:0000256" key="2">
    <source>
        <dbReference type="ARBA" id="ARBA00008932"/>
    </source>
</evidence>
<dbReference type="EMBL" id="BAABME010000680">
    <property type="protein sequence ID" value="GAA0144694.1"/>
    <property type="molecule type" value="Genomic_DNA"/>
</dbReference>
<evidence type="ECO:0000259" key="7">
    <source>
        <dbReference type="PROSITE" id="PS50202"/>
    </source>
</evidence>
<evidence type="ECO:0000256" key="4">
    <source>
        <dbReference type="ARBA" id="ARBA00022989"/>
    </source>
</evidence>
<proteinExistence type="inferred from homology"/>
<dbReference type="InterPro" id="IPR008962">
    <property type="entry name" value="PapD-like_sf"/>
</dbReference>
<dbReference type="AlphaFoldDB" id="A0AAV3NZN5"/>
<evidence type="ECO:0000256" key="6">
    <source>
        <dbReference type="SAM" id="Phobius"/>
    </source>
</evidence>
<dbReference type="PROSITE" id="PS50202">
    <property type="entry name" value="MSP"/>
    <property type="match status" value="1"/>
</dbReference>
<feature type="transmembrane region" description="Helical" evidence="6">
    <location>
        <begin position="154"/>
        <end position="171"/>
    </location>
</feature>
<dbReference type="GO" id="GO:0005886">
    <property type="term" value="C:plasma membrane"/>
    <property type="evidence" value="ECO:0007669"/>
    <property type="project" value="TreeGrafter"/>
</dbReference>
<dbReference type="InterPro" id="IPR000535">
    <property type="entry name" value="MSP_dom"/>
</dbReference>
<accession>A0AAV3NZN5</accession>
<dbReference type="Proteomes" id="UP001454036">
    <property type="component" value="Unassembled WGS sequence"/>
</dbReference>
<organism evidence="8 9">
    <name type="scientific">Lithospermum erythrorhizon</name>
    <name type="common">Purple gromwell</name>
    <name type="synonym">Lithospermum officinale var. erythrorhizon</name>
    <dbReference type="NCBI Taxonomy" id="34254"/>
    <lineage>
        <taxon>Eukaryota</taxon>
        <taxon>Viridiplantae</taxon>
        <taxon>Streptophyta</taxon>
        <taxon>Embryophyta</taxon>
        <taxon>Tracheophyta</taxon>
        <taxon>Spermatophyta</taxon>
        <taxon>Magnoliopsida</taxon>
        <taxon>eudicotyledons</taxon>
        <taxon>Gunneridae</taxon>
        <taxon>Pentapetalae</taxon>
        <taxon>asterids</taxon>
        <taxon>lamiids</taxon>
        <taxon>Boraginales</taxon>
        <taxon>Boraginaceae</taxon>
        <taxon>Boraginoideae</taxon>
        <taxon>Lithospermeae</taxon>
        <taxon>Lithospermum</taxon>
    </lineage>
</organism>
<dbReference type="GO" id="GO:0061817">
    <property type="term" value="P:endoplasmic reticulum-plasma membrane tethering"/>
    <property type="evidence" value="ECO:0007669"/>
    <property type="project" value="TreeGrafter"/>
</dbReference>
<evidence type="ECO:0000313" key="8">
    <source>
        <dbReference type="EMBL" id="GAA0144694.1"/>
    </source>
</evidence>
<dbReference type="GO" id="GO:0005789">
    <property type="term" value="C:endoplasmic reticulum membrane"/>
    <property type="evidence" value="ECO:0007669"/>
    <property type="project" value="InterPro"/>
</dbReference>
<feature type="domain" description="MSP" evidence="7">
    <location>
        <begin position="7"/>
        <end position="127"/>
    </location>
</feature>
<feature type="transmembrane region" description="Helical" evidence="6">
    <location>
        <begin position="177"/>
        <end position="194"/>
    </location>
</feature>
<keyword evidence="3 6" id="KW-0812">Transmembrane</keyword>
<feature type="transmembrane region" description="Helical" evidence="6">
    <location>
        <begin position="201"/>
        <end position="218"/>
    </location>
</feature>
<dbReference type="Gene3D" id="2.60.40.10">
    <property type="entry name" value="Immunoglobulins"/>
    <property type="match status" value="1"/>
</dbReference>
<evidence type="ECO:0000256" key="1">
    <source>
        <dbReference type="ARBA" id="ARBA00004211"/>
    </source>
</evidence>
<dbReference type="InterPro" id="IPR013783">
    <property type="entry name" value="Ig-like_fold"/>
</dbReference>
<dbReference type="SUPFAM" id="SSF49354">
    <property type="entry name" value="PapD-like"/>
    <property type="match status" value="1"/>
</dbReference>